<dbReference type="InterPro" id="IPR043906">
    <property type="entry name" value="Gfo/Idh/MocA_OxRdtase_bact_C"/>
</dbReference>
<feature type="signal peptide" evidence="1">
    <location>
        <begin position="1"/>
        <end position="31"/>
    </location>
</feature>
<keyword evidence="1" id="KW-0732">Signal</keyword>
<reference evidence="4 5" key="1">
    <citation type="submission" date="2019-02" db="EMBL/GenBank/DDBJ databases">
        <title>Deep-cultivation of Planctomycetes and their phenomic and genomic characterization uncovers novel biology.</title>
        <authorList>
            <person name="Wiegand S."/>
            <person name="Jogler M."/>
            <person name="Boedeker C."/>
            <person name="Pinto D."/>
            <person name="Vollmers J."/>
            <person name="Rivas-Marin E."/>
            <person name="Kohn T."/>
            <person name="Peeters S.H."/>
            <person name="Heuer A."/>
            <person name="Rast P."/>
            <person name="Oberbeckmann S."/>
            <person name="Bunk B."/>
            <person name="Jeske O."/>
            <person name="Meyerdierks A."/>
            <person name="Storesund J.E."/>
            <person name="Kallscheuer N."/>
            <person name="Luecker S."/>
            <person name="Lage O.M."/>
            <person name="Pohl T."/>
            <person name="Merkel B.J."/>
            <person name="Hornburger P."/>
            <person name="Mueller R.-W."/>
            <person name="Bruemmer F."/>
            <person name="Labrenz M."/>
            <person name="Spormann A.M."/>
            <person name="Op den Camp H."/>
            <person name="Overmann J."/>
            <person name="Amann R."/>
            <person name="Jetten M.S.M."/>
            <person name="Mascher T."/>
            <person name="Medema M.H."/>
            <person name="Devos D.P."/>
            <person name="Kaster A.-K."/>
            <person name="Ovreas L."/>
            <person name="Rohde M."/>
            <person name="Galperin M.Y."/>
            <person name="Jogler C."/>
        </authorList>
    </citation>
    <scope>NUCLEOTIDE SEQUENCE [LARGE SCALE GENOMIC DNA]</scope>
    <source>
        <strain evidence="4 5">Pan44</strain>
    </source>
</reference>
<dbReference type="InterPro" id="IPR019546">
    <property type="entry name" value="TAT_signal_bac_arc"/>
</dbReference>
<sequence length="438" mass="48669" precursor="true">MTQSFQSRRRFLKASAGLAAAGVFVPYSFSAAQPATRSPNERFRIASIGMKYQGSVIADKAQAHGDIVAICDVDRDIAEKAKAQFGGKAALFEQYQDMLQRPDIDVVTIGSPDHWHTAMVIDAVRAGKDVYCEKPLTLTVDEGKALCRAVQKSGRVVQVGSWQRSDHNFRLACELVRGGRIGTLQKVTVILGKNKTGGPFARVPVPSNLNWNLWQGQTPDVPYIAERSHYTFRWWYEYSGGQMTDWGAHHIDIAQWGIGMDNSGPVEIDGRCRLPQVADGYNVAVDYQVKYRYANGVEMEVLDEGRNGVMFEGTAGRVFVNRGTVAGAPVDELKARPLDRGDFTLYGADNLDRPIRTGKLDAIINHMGNFFDCVASRKRPLSDVVSQHRSATTCHLGNISMRLGRPLKWDPEAERFVGDDEANTWLAREQRKGFEIEA</sequence>
<dbReference type="Gene3D" id="3.30.360.10">
    <property type="entry name" value="Dihydrodipicolinate Reductase, domain 2"/>
    <property type="match status" value="1"/>
</dbReference>
<dbReference type="Proteomes" id="UP000315700">
    <property type="component" value="Chromosome"/>
</dbReference>
<dbReference type="InterPro" id="IPR050463">
    <property type="entry name" value="Gfo/Idh/MocA_oxidrdct_glycsds"/>
</dbReference>
<dbReference type="Gene3D" id="3.40.50.720">
    <property type="entry name" value="NAD(P)-binding Rossmann-like Domain"/>
    <property type="match status" value="1"/>
</dbReference>
<dbReference type="SUPFAM" id="SSF55347">
    <property type="entry name" value="Glyceraldehyde-3-phosphate dehydrogenase-like, C-terminal domain"/>
    <property type="match status" value="1"/>
</dbReference>
<dbReference type="PROSITE" id="PS51318">
    <property type="entry name" value="TAT"/>
    <property type="match status" value="1"/>
</dbReference>
<dbReference type="GO" id="GO:0050112">
    <property type="term" value="F:inositol 2-dehydrogenase (NAD+) activity"/>
    <property type="evidence" value="ECO:0007669"/>
    <property type="project" value="UniProtKB-EC"/>
</dbReference>
<gene>
    <name evidence="4" type="primary">iolG_7</name>
    <name evidence="4" type="ORF">Pan44_17470</name>
</gene>
<dbReference type="NCBIfam" id="TIGR01409">
    <property type="entry name" value="TAT_signal_seq"/>
    <property type="match status" value="1"/>
</dbReference>
<dbReference type="AlphaFoldDB" id="A0A517SC90"/>
<feature type="chain" id="PRO_5021824548" evidence="1">
    <location>
        <begin position="32"/>
        <end position="438"/>
    </location>
</feature>
<keyword evidence="5" id="KW-1185">Reference proteome</keyword>
<organism evidence="4 5">
    <name type="scientific">Caulifigura coniformis</name>
    <dbReference type="NCBI Taxonomy" id="2527983"/>
    <lineage>
        <taxon>Bacteria</taxon>
        <taxon>Pseudomonadati</taxon>
        <taxon>Planctomycetota</taxon>
        <taxon>Planctomycetia</taxon>
        <taxon>Planctomycetales</taxon>
        <taxon>Planctomycetaceae</taxon>
        <taxon>Caulifigura</taxon>
    </lineage>
</organism>
<dbReference type="InterPro" id="IPR000683">
    <property type="entry name" value="Gfo/Idh/MocA-like_OxRdtase_N"/>
</dbReference>
<dbReference type="EC" id="1.1.1.18" evidence="4"/>
<feature type="domain" description="Gfo/Idh/MocA-like oxidoreductase bacterial type C-terminal" evidence="3">
    <location>
        <begin position="365"/>
        <end position="435"/>
    </location>
</feature>
<feature type="domain" description="Gfo/Idh/MocA-like oxidoreductase N-terminal" evidence="2">
    <location>
        <begin position="44"/>
        <end position="160"/>
    </location>
</feature>
<feature type="domain" description="Gfo/Idh/MocA-like oxidoreductase bacterial type C-terminal" evidence="3">
    <location>
        <begin position="202"/>
        <end position="321"/>
    </location>
</feature>
<evidence type="ECO:0000259" key="2">
    <source>
        <dbReference type="Pfam" id="PF01408"/>
    </source>
</evidence>
<dbReference type="EMBL" id="CP036271">
    <property type="protein sequence ID" value="QDT53724.1"/>
    <property type="molecule type" value="Genomic_DNA"/>
</dbReference>
<evidence type="ECO:0000313" key="4">
    <source>
        <dbReference type="EMBL" id="QDT53724.1"/>
    </source>
</evidence>
<dbReference type="Pfam" id="PF01408">
    <property type="entry name" value="GFO_IDH_MocA"/>
    <property type="match status" value="1"/>
</dbReference>
<dbReference type="KEGG" id="ccos:Pan44_17470"/>
<dbReference type="InterPro" id="IPR006311">
    <property type="entry name" value="TAT_signal"/>
</dbReference>
<dbReference type="PANTHER" id="PTHR43818">
    <property type="entry name" value="BCDNA.GH03377"/>
    <property type="match status" value="1"/>
</dbReference>
<dbReference type="InterPro" id="IPR036291">
    <property type="entry name" value="NAD(P)-bd_dom_sf"/>
</dbReference>
<dbReference type="InParanoid" id="A0A517SC90"/>
<proteinExistence type="predicted"/>
<keyword evidence="4" id="KW-0560">Oxidoreductase</keyword>
<evidence type="ECO:0000256" key="1">
    <source>
        <dbReference type="SAM" id="SignalP"/>
    </source>
</evidence>
<dbReference type="PANTHER" id="PTHR43818:SF5">
    <property type="entry name" value="OXIDOREDUCTASE FAMILY PROTEIN"/>
    <property type="match status" value="1"/>
</dbReference>
<evidence type="ECO:0000313" key="5">
    <source>
        <dbReference type="Proteomes" id="UP000315700"/>
    </source>
</evidence>
<dbReference type="GO" id="GO:0000166">
    <property type="term" value="F:nucleotide binding"/>
    <property type="evidence" value="ECO:0007669"/>
    <property type="project" value="InterPro"/>
</dbReference>
<name>A0A517SC90_9PLAN</name>
<evidence type="ECO:0000259" key="3">
    <source>
        <dbReference type="Pfam" id="PF19051"/>
    </source>
</evidence>
<protein>
    <submittedName>
        <fullName evidence="4">Inositol 2-dehydrogenase</fullName>
        <ecNumber evidence="4">1.1.1.18</ecNumber>
    </submittedName>
</protein>
<dbReference type="RefSeq" id="WP_231754254.1">
    <property type="nucleotide sequence ID" value="NZ_CP036271.1"/>
</dbReference>
<dbReference type="SUPFAM" id="SSF51735">
    <property type="entry name" value="NAD(P)-binding Rossmann-fold domains"/>
    <property type="match status" value="1"/>
</dbReference>
<accession>A0A517SC90</accession>
<dbReference type="Pfam" id="PF19051">
    <property type="entry name" value="GFO_IDH_MocA_C2"/>
    <property type="match status" value="2"/>
</dbReference>